<proteinExistence type="inferred from homology"/>
<gene>
    <name evidence="9" type="ORF">CDL12_12017</name>
</gene>
<evidence type="ECO:0000259" key="8">
    <source>
        <dbReference type="SMART" id="SM01372"/>
    </source>
</evidence>
<comment type="caution">
    <text evidence="9">The sequence shown here is derived from an EMBL/GenBank/DDBJ whole genome shotgun (WGS) entry which is preliminary data.</text>
</comment>
<dbReference type="Gene3D" id="1.10.10.10">
    <property type="entry name" value="Winged helix-like DNA-binding domain superfamily/Winged helix DNA-binding domain"/>
    <property type="match status" value="1"/>
</dbReference>
<name>A0A2G9HCT7_9LAMI</name>
<keyword evidence="10" id="KW-1185">Reference proteome</keyword>
<dbReference type="GO" id="GO:0000978">
    <property type="term" value="F:RNA polymerase II cis-regulatory region sequence-specific DNA binding"/>
    <property type="evidence" value="ECO:0007669"/>
    <property type="project" value="InterPro"/>
</dbReference>
<dbReference type="STRING" id="429701.A0A2G9HCT7"/>
<organism evidence="9 10">
    <name type="scientific">Handroanthus impetiginosus</name>
    <dbReference type="NCBI Taxonomy" id="429701"/>
    <lineage>
        <taxon>Eukaryota</taxon>
        <taxon>Viridiplantae</taxon>
        <taxon>Streptophyta</taxon>
        <taxon>Embryophyta</taxon>
        <taxon>Tracheophyta</taxon>
        <taxon>Spermatophyta</taxon>
        <taxon>Magnoliopsida</taxon>
        <taxon>eudicotyledons</taxon>
        <taxon>Gunneridae</taxon>
        <taxon>Pentapetalae</taxon>
        <taxon>asterids</taxon>
        <taxon>lamiids</taxon>
        <taxon>Lamiales</taxon>
        <taxon>Bignoniaceae</taxon>
        <taxon>Crescentiina</taxon>
        <taxon>Tabebuia alliance</taxon>
        <taxon>Handroanthus</taxon>
    </lineage>
</organism>
<evidence type="ECO:0000256" key="6">
    <source>
        <dbReference type="RuleBase" id="RU003796"/>
    </source>
</evidence>
<dbReference type="OrthoDB" id="1743261at2759"/>
<dbReference type="Pfam" id="PF16421">
    <property type="entry name" value="E2F_CC-MB"/>
    <property type="match status" value="1"/>
</dbReference>
<sequence length="473" mass="53287">MSTSGENLDLNLSLNLPLSRMHLKGQSHSPVLRLDHVRPNPYAFILPTSNSTGYSKLTPDKSVTDYCNVTEKFVADCHDGASTELRPNPFGLFRPPATHTNSFKLTPDNFFTNYHNGMNTEQSRTPFPKKMSMPQNNASNALGSVEGEVSGNARLQTPKQEEEVNNFSPGPASHNGARRSTKAKSAKHTKNVVREAKLEPVDNFNLTGCCRYDSSLGLLTKKFVKLIQEAKDGTLDLNRTADVLEVQKRRIYDITKVLEGIGLIEKTTKNHIRWKRYGIFGPNKMDDEVSSLKAEVEHLRAEDCRLDDRIRDKQESLRDLTSNQNCQKNLFLTKEDIMSLPCFKNQTVIAVQAPRASFVEVPDPDEDIDFRQKQYRLIVRSTTGPVGVYLLSKNDQKSKDVSFKRTKLLDPLTWPSIRRFDDANLSSSPDTPTSSKASGVQKIVPLDVGIDDDYWLRSDHELSVSDLWSIEEL</sequence>
<dbReference type="FunFam" id="1.10.10.10:FF:000008">
    <property type="entry name" value="E2F transcription factor 1"/>
    <property type="match status" value="1"/>
</dbReference>
<dbReference type="PANTHER" id="PTHR12081:SF51">
    <property type="entry name" value="TRANSCRIPTION FACTOR E2FC"/>
    <property type="match status" value="1"/>
</dbReference>
<keyword evidence="4 6" id="KW-0804">Transcription</keyword>
<keyword evidence="3 6" id="KW-0238">DNA-binding</keyword>
<dbReference type="InterPro" id="IPR036388">
    <property type="entry name" value="WH-like_DNA-bd_sf"/>
</dbReference>
<dbReference type="EMBL" id="NKXS01002099">
    <property type="protein sequence ID" value="PIN15342.1"/>
    <property type="molecule type" value="Genomic_DNA"/>
</dbReference>
<dbReference type="GO" id="GO:0046983">
    <property type="term" value="F:protein dimerization activity"/>
    <property type="evidence" value="ECO:0007669"/>
    <property type="project" value="InterPro"/>
</dbReference>
<keyword evidence="5" id="KW-0131">Cell cycle</keyword>
<keyword evidence="2 6" id="KW-0805">Transcription regulation</keyword>
<feature type="region of interest" description="Disordered" evidence="7">
    <location>
        <begin position="155"/>
        <end position="190"/>
    </location>
</feature>
<dbReference type="CDD" id="cd14660">
    <property type="entry name" value="E2F_DD"/>
    <property type="match status" value="1"/>
</dbReference>
<reference evidence="10" key="1">
    <citation type="journal article" date="2018" name="Gigascience">
        <title>Genome assembly of the Pink Ipe (Handroanthus impetiginosus, Bignoniaceae), a highly valued, ecologically keystone Neotropical timber forest tree.</title>
        <authorList>
            <person name="Silva-Junior O.B."/>
            <person name="Grattapaglia D."/>
            <person name="Novaes E."/>
            <person name="Collevatti R.G."/>
        </authorList>
    </citation>
    <scope>NUCLEOTIDE SEQUENCE [LARGE SCALE GENOMIC DNA]</scope>
    <source>
        <strain evidence="10">cv. UFG-1</strain>
    </source>
</reference>
<dbReference type="AlphaFoldDB" id="A0A2G9HCT7"/>
<dbReference type="InterPro" id="IPR037241">
    <property type="entry name" value="E2F-DP_heterodim"/>
</dbReference>
<dbReference type="Gene3D" id="6.10.250.540">
    <property type="match status" value="1"/>
</dbReference>
<dbReference type="GO" id="GO:0090575">
    <property type="term" value="C:RNA polymerase II transcription regulator complex"/>
    <property type="evidence" value="ECO:0007669"/>
    <property type="project" value="TreeGrafter"/>
</dbReference>
<evidence type="ECO:0000313" key="10">
    <source>
        <dbReference type="Proteomes" id="UP000231279"/>
    </source>
</evidence>
<comment type="subcellular location">
    <subcellularLocation>
        <location evidence="6">Nucleus</location>
    </subcellularLocation>
</comment>
<dbReference type="SMART" id="SM01372">
    <property type="entry name" value="E2F_TDP"/>
    <property type="match status" value="1"/>
</dbReference>
<dbReference type="GO" id="GO:0000981">
    <property type="term" value="F:DNA-binding transcription factor activity, RNA polymerase II-specific"/>
    <property type="evidence" value="ECO:0007669"/>
    <property type="project" value="TreeGrafter"/>
</dbReference>
<dbReference type="InterPro" id="IPR003316">
    <property type="entry name" value="E2F_WHTH_DNA-bd_dom"/>
</dbReference>
<evidence type="ECO:0000256" key="2">
    <source>
        <dbReference type="ARBA" id="ARBA00023015"/>
    </source>
</evidence>
<feature type="domain" description="E2F/DP family winged-helix DNA-binding" evidence="8">
    <location>
        <begin position="211"/>
        <end position="276"/>
    </location>
</feature>
<dbReference type="InterPro" id="IPR036390">
    <property type="entry name" value="WH_DNA-bd_sf"/>
</dbReference>
<comment type="similarity">
    <text evidence="1 6">Belongs to the E2F/DP family.</text>
</comment>
<evidence type="ECO:0000256" key="7">
    <source>
        <dbReference type="SAM" id="MobiDB-lite"/>
    </source>
</evidence>
<dbReference type="InterPro" id="IPR032198">
    <property type="entry name" value="E2F_CC-MB"/>
</dbReference>
<evidence type="ECO:0000256" key="1">
    <source>
        <dbReference type="ARBA" id="ARBA00010940"/>
    </source>
</evidence>
<evidence type="ECO:0000256" key="3">
    <source>
        <dbReference type="ARBA" id="ARBA00023125"/>
    </source>
</evidence>
<dbReference type="SUPFAM" id="SSF46785">
    <property type="entry name" value="Winged helix' DNA-binding domain"/>
    <property type="match status" value="1"/>
</dbReference>
<dbReference type="PANTHER" id="PTHR12081">
    <property type="entry name" value="TRANSCRIPTION FACTOR E2F"/>
    <property type="match status" value="1"/>
</dbReference>
<accession>A0A2G9HCT7</accession>
<protein>
    <recommendedName>
        <fullName evidence="8">E2F/DP family winged-helix DNA-binding domain-containing protein</fullName>
    </recommendedName>
</protein>
<feature type="compositionally biased region" description="Basic residues" evidence="7">
    <location>
        <begin position="176"/>
        <end position="190"/>
    </location>
</feature>
<evidence type="ECO:0000256" key="4">
    <source>
        <dbReference type="ARBA" id="ARBA00023163"/>
    </source>
</evidence>
<dbReference type="Proteomes" id="UP000231279">
    <property type="component" value="Unassembled WGS sequence"/>
</dbReference>
<keyword evidence="6" id="KW-0539">Nucleus</keyword>
<evidence type="ECO:0000256" key="5">
    <source>
        <dbReference type="ARBA" id="ARBA00023306"/>
    </source>
</evidence>
<dbReference type="Pfam" id="PF02319">
    <property type="entry name" value="WHD_E2F_TDP"/>
    <property type="match status" value="1"/>
</dbReference>
<dbReference type="InterPro" id="IPR015633">
    <property type="entry name" value="E2F"/>
</dbReference>
<evidence type="ECO:0000313" key="9">
    <source>
        <dbReference type="EMBL" id="PIN15342.1"/>
    </source>
</evidence>
<dbReference type="SUPFAM" id="SSF144074">
    <property type="entry name" value="E2F-DP heterodimerization region"/>
    <property type="match status" value="1"/>
</dbReference>